<dbReference type="CDD" id="cd09898">
    <property type="entry name" value="H3TH_53EXO"/>
    <property type="match status" value="1"/>
</dbReference>
<dbReference type="InterPro" id="IPR002421">
    <property type="entry name" value="5-3_exonuclease"/>
</dbReference>
<evidence type="ECO:0000259" key="4">
    <source>
        <dbReference type="SMART" id="SM00475"/>
    </source>
</evidence>
<dbReference type="InterPro" id="IPR008918">
    <property type="entry name" value="HhH2"/>
</dbReference>
<dbReference type="Pfam" id="PF02739">
    <property type="entry name" value="5_3_exonuc_N"/>
    <property type="match status" value="1"/>
</dbReference>
<sequence>MKKLLIIDFFNLMHRAFHAYPHDFKTSKGIYTNAAFGFTNLLLTYLNKINPTHVVVAYEDDEEPTFRSTDYTNYKSNRTWAEDHPEEAELFYNQVPYALEVLQSLNIPYIKCNGYEADDVAGTLTKKAEKDTEVIILSNDQDLLQLVNSSNITVLRPARPPFVKEMIFNAKEVTKKFGFGPEKIPDYKGLRGDPSDNIPGVKGIGEKTATDLLKQFDSVEDIYKNIEKIDKKRTKTLLAENAENAVMSKKLAIIDTNCPIQYELKKYEVKDFDIKKAEKVFKKYEFTSLKKKLYSLFEKKENKSVSEGQCSLF</sequence>
<protein>
    <recommendedName>
        <fullName evidence="4">5'-3' exonuclease domain-containing protein</fullName>
    </recommendedName>
</protein>
<dbReference type="InterPro" id="IPR020046">
    <property type="entry name" value="5-3_exonucl_a-hlix_arch_N"/>
</dbReference>
<dbReference type="GO" id="GO:0008409">
    <property type="term" value="F:5'-3' exonuclease activity"/>
    <property type="evidence" value="ECO:0007669"/>
    <property type="project" value="InterPro"/>
</dbReference>
<dbReference type="EMBL" id="PCXU01000028">
    <property type="protein sequence ID" value="PIR43328.1"/>
    <property type="molecule type" value="Genomic_DNA"/>
</dbReference>
<dbReference type="InterPro" id="IPR038969">
    <property type="entry name" value="FEN"/>
</dbReference>
<dbReference type="SUPFAM" id="SSF88723">
    <property type="entry name" value="PIN domain-like"/>
    <property type="match status" value="1"/>
</dbReference>
<organism evidence="5 6">
    <name type="scientific">candidate division WWE3 bacterium CG10_big_fil_rev_8_21_14_0_10_32_10</name>
    <dbReference type="NCBI Taxonomy" id="1975090"/>
    <lineage>
        <taxon>Bacteria</taxon>
        <taxon>Katanobacteria</taxon>
    </lineage>
</organism>
<dbReference type="SMART" id="SM00279">
    <property type="entry name" value="HhH2"/>
    <property type="match status" value="1"/>
</dbReference>
<dbReference type="SMART" id="SM00475">
    <property type="entry name" value="53EXOc"/>
    <property type="match status" value="1"/>
</dbReference>
<dbReference type="CDD" id="cd09859">
    <property type="entry name" value="PIN_53EXO"/>
    <property type="match status" value="1"/>
</dbReference>
<reference evidence="5 6" key="1">
    <citation type="submission" date="2017-09" db="EMBL/GenBank/DDBJ databases">
        <title>Depth-based differentiation of microbial function through sediment-hosted aquifers and enrichment of novel symbionts in the deep terrestrial subsurface.</title>
        <authorList>
            <person name="Probst A.J."/>
            <person name="Ladd B."/>
            <person name="Jarett J.K."/>
            <person name="Geller-Mcgrath D.E."/>
            <person name="Sieber C.M."/>
            <person name="Emerson J.B."/>
            <person name="Anantharaman K."/>
            <person name="Thomas B.C."/>
            <person name="Malmstrom R."/>
            <person name="Stieglmeier M."/>
            <person name="Klingl A."/>
            <person name="Woyke T."/>
            <person name="Ryan C.M."/>
            <person name="Banfield J.F."/>
        </authorList>
    </citation>
    <scope>NUCLEOTIDE SEQUENCE [LARGE SCALE GENOMIC DNA]</scope>
    <source>
        <strain evidence="5">CG10_big_fil_rev_8_21_14_0_10_32_10</strain>
    </source>
</reference>
<evidence type="ECO:0000256" key="3">
    <source>
        <dbReference type="ARBA" id="ARBA00023125"/>
    </source>
</evidence>
<feature type="domain" description="5'-3' exonuclease" evidence="4">
    <location>
        <begin position="2"/>
        <end position="270"/>
    </location>
</feature>
<dbReference type="InterPro" id="IPR029060">
    <property type="entry name" value="PIN-like_dom_sf"/>
</dbReference>
<dbReference type="Pfam" id="PF01367">
    <property type="entry name" value="5_3_exonuc"/>
    <property type="match status" value="1"/>
</dbReference>
<dbReference type="AlphaFoldDB" id="A0A2H0R9Y9"/>
<dbReference type="GO" id="GO:0003677">
    <property type="term" value="F:DNA binding"/>
    <property type="evidence" value="ECO:0007669"/>
    <property type="project" value="UniProtKB-KW"/>
</dbReference>
<dbReference type="InterPro" id="IPR036279">
    <property type="entry name" value="5-3_exonuclease_C_sf"/>
</dbReference>
<name>A0A2H0R9Y9_UNCKA</name>
<dbReference type="GO" id="GO:0017108">
    <property type="term" value="F:5'-flap endonuclease activity"/>
    <property type="evidence" value="ECO:0007669"/>
    <property type="project" value="InterPro"/>
</dbReference>
<dbReference type="FunFam" id="1.10.150.20:FF:000003">
    <property type="entry name" value="DNA polymerase I"/>
    <property type="match status" value="1"/>
</dbReference>
<evidence type="ECO:0000313" key="6">
    <source>
        <dbReference type="Proteomes" id="UP000230214"/>
    </source>
</evidence>
<dbReference type="PANTHER" id="PTHR42646">
    <property type="entry name" value="FLAP ENDONUCLEASE XNI"/>
    <property type="match status" value="1"/>
</dbReference>
<proteinExistence type="predicted"/>
<dbReference type="Proteomes" id="UP000230214">
    <property type="component" value="Unassembled WGS sequence"/>
</dbReference>
<keyword evidence="2" id="KW-0378">Hydrolase</keyword>
<dbReference type="GO" id="GO:0033567">
    <property type="term" value="P:DNA replication, Okazaki fragment processing"/>
    <property type="evidence" value="ECO:0007669"/>
    <property type="project" value="InterPro"/>
</dbReference>
<keyword evidence="1" id="KW-0540">Nuclease</keyword>
<gene>
    <name evidence="5" type="ORF">COV24_03320</name>
</gene>
<dbReference type="PANTHER" id="PTHR42646:SF2">
    <property type="entry name" value="5'-3' EXONUCLEASE FAMILY PROTEIN"/>
    <property type="match status" value="1"/>
</dbReference>
<comment type="caution">
    <text evidence="5">The sequence shown here is derived from an EMBL/GenBank/DDBJ whole genome shotgun (WGS) entry which is preliminary data.</text>
</comment>
<evidence type="ECO:0000256" key="2">
    <source>
        <dbReference type="ARBA" id="ARBA00022801"/>
    </source>
</evidence>
<dbReference type="Gene3D" id="1.10.150.20">
    <property type="entry name" value="5' to 3' exonuclease, C-terminal subdomain"/>
    <property type="match status" value="1"/>
</dbReference>
<dbReference type="Gene3D" id="3.40.50.1010">
    <property type="entry name" value="5'-nuclease"/>
    <property type="match status" value="1"/>
</dbReference>
<accession>A0A2H0R9Y9</accession>
<dbReference type="InterPro" id="IPR020045">
    <property type="entry name" value="DNA_polI_H3TH"/>
</dbReference>
<evidence type="ECO:0000256" key="1">
    <source>
        <dbReference type="ARBA" id="ARBA00022722"/>
    </source>
</evidence>
<evidence type="ECO:0000313" key="5">
    <source>
        <dbReference type="EMBL" id="PIR43328.1"/>
    </source>
</evidence>
<keyword evidence="3" id="KW-0238">DNA-binding</keyword>
<dbReference type="SUPFAM" id="SSF47807">
    <property type="entry name" value="5' to 3' exonuclease, C-terminal subdomain"/>
    <property type="match status" value="1"/>
</dbReference>